<evidence type="ECO:0000256" key="5">
    <source>
        <dbReference type="ARBA" id="ARBA00023128"/>
    </source>
</evidence>
<keyword evidence="3" id="KW-0809">Transit peptide</keyword>
<evidence type="ECO:0000256" key="1">
    <source>
        <dbReference type="ARBA" id="ARBA00004173"/>
    </source>
</evidence>
<keyword evidence="13" id="KW-1267">Proteomics identification</keyword>
<proteinExistence type="evidence at protein level"/>
<evidence type="ECO:0000256" key="8">
    <source>
        <dbReference type="ARBA" id="ARBA00035344"/>
    </source>
</evidence>
<evidence type="ECO:0007829" key="13">
    <source>
        <dbReference type="PeptideAtlas" id="A0A8V0YWX5"/>
    </source>
</evidence>
<dbReference type="FunCoup" id="A0A8V0YWX5">
    <property type="interactions" value="411"/>
</dbReference>
<accession>A0A8V0YWX5</accession>
<evidence type="ECO:0000313" key="12">
    <source>
        <dbReference type="Proteomes" id="UP000000539"/>
    </source>
</evidence>
<dbReference type="GeneID" id="426561"/>
<sequence length="470" mass="52437">MGDHSLQHLHPQDKPKRHLGVLLLADPSPHQTAPIGAHLPVTFIPRWDCRVPILTAPNLAPMGAHPLQHLHFHIKTWSTHPCRPKPAPCSIHRCSSLGHLHPQSQTPLRRFSSLLTQHSSGHWGATRLTPLLPPHYFPLPRSPAWCHGSWWLPAAGPSAARRHCTGPALVPRMVPGGQEGPQRPTGPRRAPTLSDPAVPPAPANALNPPGRIVAPSGGRPAPTALSGSAPHYNSHRASLRALLSLVCDSRLVYVTSGLLLAAMLAALRCCGPRSFPAAFYEAIPAWSPWLVPSRGRKSRYDPPAKSKASRLKVPPPVDPAELYVVTERYRQHRLVLSALRSIFRSEVVQRKREAQRDAEDSAALSEEHRLLMAWNDAENARQRARREERIRKEEEERKMQKLQAAENKAKLMEAFLKEKEKEVLQLQEEAKTFITPENLEARIEECLDNPRNYNFAIDKEGRIVKRTALS</sequence>
<evidence type="ECO:0000256" key="6">
    <source>
        <dbReference type="ARBA" id="ARBA00023274"/>
    </source>
</evidence>
<dbReference type="GO" id="GO:0005763">
    <property type="term" value="C:mitochondrial small ribosomal subunit"/>
    <property type="evidence" value="ECO:0000318"/>
    <property type="project" value="GO_Central"/>
</dbReference>
<evidence type="ECO:0000256" key="10">
    <source>
        <dbReference type="SAM" id="MobiDB-lite"/>
    </source>
</evidence>
<dbReference type="RefSeq" id="XP_046796253.1">
    <property type="nucleotide sequence ID" value="XM_046940297.1"/>
</dbReference>
<comment type="similarity">
    <text evidence="2">Belongs to the mitochondrion-specific ribosomal protein mS26 family.</text>
</comment>
<dbReference type="PANTHER" id="PTHR21035">
    <property type="entry name" value="28S RIBOSOMAL PROTEIN S26, MITOCHONDRIAL"/>
    <property type="match status" value="1"/>
</dbReference>
<evidence type="ECO:0000256" key="2">
    <source>
        <dbReference type="ARBA" id="ARBA00009672"/>
    </source>
</evidence>
<dbReference type="OrthoDB" id="5988811at2759"/>
<reference evidence="11" key="3">
    <citation type="submission" date="2025-09" db="UniProtKB">
        <authorList>
            <consortium name="Ensembl"/>
        </authorList>
    </citation>
    <scope>IDENTIFICATION</scope>
    <source>
        <strain evidence="11">broiler</strain>
    </source>
</reference>
<dbReference type="Pfam" id="PF14943">
    <property type="entry name" value="MRP-S26"/>
    <property type="match status" value="1"/>
</dbReference>
<dbReference type="Proteomes" id="UP000000539">
    <property type="component" value="Chromosome 4"/>
</dbReference>
<evidence type="ECO:0000256" key="9">
    <source>
        <dbReference type="SAM" id="Coils"/>
    </source>
</evidence>
<dbReference type="SMR" id="A0A8V0YWX5"/>
<comment type="subcellular location">
    <subcellularLocation>
        <location evidence="1">Mitochondrion</location>
    </subcellularLocation>
</comment>
<evidence type="ECO:0000256" key="4">
    <source>
        <dbReference type="ARBA" id="ARBA00022980"/>
    </source>
</evidence>
<name>A0A8V0YWX5_CHICK</name>
<dbReference type="Ensembl" id="ENSGALT00010039949.1">
    <property type="protein sequence ID" value="ENSGALP00010023134.1"/>
    <property type="gene ID" value="ENSGALG00010016576.1"/>
</dbReference>
<dbReference type="PANTHER" id="PTHR21035:SF2">
    <property type="entry name" value="SMALL RIBOSOMAL SUBUNIT PROTEIN MS26"/>
    <property type="match status" value="1"/>
</dbReference>
<keyword evidence="12" id="KW-1185">Reference proteome</keyword>
<reference evidence="11" key="2">
    <citation type="submission" date="2025-08" db="UniProtKB">
        <authorList>
            <consortium name="Ensembl"/>
        </authorList>
    </citation>
    <scope>IDENTIFICATION</scope>
    <source>
        <strain evidence="11">broiler</strain>
    </source>
</reference>
<dbReference type="InterPro" id="IPR026140">
    <property type="entry name" value="Ribosomal_mS26"/>
</dbReference>
<evidence type="ECO:0000313" key="11">
    <source>
        <dbReference type="Ensembl" id="ENSGALP00010023134.1"/>
    </source>
</evidence>
<keyword evidence="5" id="KW-0496">Mitochondrion</keyword>
<gene>
    <name evidence="11" type="primary">MRPS26</name>
</gene>
<protein>
    <recommendedName>
        <fullName evidence="7">Small ribosomal subunit protein mS26</fullName>
    </recommendedName>
    <alternativeName>
        <fullName evidence="8">28S ribosomal protein S26, mitochondrial</fullName>
    </alternativeName>
</protein>
<reference evidence="11" key="1">
    <citation type="submission" date="2020-11" db="EMBL/GenBank/DDBJ databases">
        <title>Gallus gallus (Chicken) genome, bGalGal1, GRCg7b, maternal haplotype autosomes + Z &amp; W.</title>
        <authorList>
            <person name="Warren W."/>
            <person name="Formenti G."/>
            <person name="Fedrigo O."/>
            <person name="Haase B."/>
            <person name="Mountcastle J."/>
            <person name="Balacco J."/>
            <person name="Tracey A."/>
            <person name="Schneider V."/>
            <person name="Okimoto R."/>
            <person name="Cheng H."/>
            <person name="Hawken R."/>
            <person name="Howe K."/>
            <person name="Jarvis E.D."/>
        </authorList>
    </citation>
    <scope>NUCLEOTIDE SEQUENCE [LARGE SCALE GENOMIC DNA]</scope>
    <source>
        <strain evidence="11">Broiler</strain>
    </source>
</reference>
<keyword evidence="9" id="KW-0175">Coiled coil</keyword>
<keyword evidence="4" id="KW-0689">Ribosomal protein</keyword>
<evidence type="ECO:0000256" key="7">
    <source>
        <dbReference type="ARBA" id="ARBA00035138"/>
    </source>
</evidence>
<feature type="coiled-coil region" evidence="9">
    <location>
        <begin position="377"/>
        <end position="429"/>
    </location>
</feature>
<dbReference type="AlphaFoldDB" id="A0A8V0YWX5"/>
<dbReference type="GeneTree" id="ENSGT00390000008453"/>
<dbReference type="CTD" id="64949"/>
<keyword evidence="6" id="KW-0687">Ribonucleoprotein</keyword>
<feature type="region of interest" description="Disordered" evidence="10">
    <location>
        <begin position="167"/>
        <end position="229"/>
    </location>
</feature>
<evidence type="ECO:0000256" key="3">
    <source>
        <dbReference type="ARBA" id="ARBA00022946"/>
    </source>
</evidence>
<organism evidence="11 12">
    <name type="scientific">Gallus gallus</name>
    <name type="common">Chicken</name>
    <dbReference type="NCBI Taxonomy" id="9031"/>
    <lineage>
        <taxon>Eukaryota</taxon>
        <taxon>Metazoa</taxon>
        <taxon>Chordata</taxon>
        <taxon>Craniata</taxon>
        <taxon>Vertebrata</taxon>
        <taxon>Euteleostomi</taxon>
        <taxon>Archelosauria</taxon>
        <taxon>Archosauria</taxon>
        <taxon>Dinosauria</taxon>
        <taxon>Saurischia</taxon>
        <taxon>Theropoda</taxon>
        <taxon>Coelurosauria</taxon>
        <taxon>Aves</taxon>
        <taxon>Neognathae</taxon>
        <taxon>Galloanserae</taxon>
        <taxon>Galliformes</taxon>
        <taxon>Phasianidae</taxon>
        <taxon>Phasianinae</taxon>
        <taxon>Gallus</taxon>
    </lineage>
</organism>